<dbReference type="RefSeq" id="WP_162657214.1">
    <property type="nucleotide sequence ID" value="NZ_LR593887.1"/>
</dbReference>
<evidence type="ECO:0000256" key="1">
    <source>
        <dbReference type="SAM" id="Coils"/>
    </source>
</evidence>
<dbReference type="Pfam" id="PF20003">
    <property type="entry name" value="fvmX5"/>
    <property type="match status" value="1"/>
</dbReference>
<evidence type="ECO:0000313" key="3">
    <source>
        <dbReference type="EMBL" id="VIP01989.1"/>
    </source>
</evidence>
<feature type="coiled-coil region" evidence="1">
    <location>
        <begin position="108"/>
        <end position="155"/>
    </location>
</feature>
<dbReference type="Proteomes" id="UP000464378">
    <property type="component" value="Chromosome"/>
</dbReference>
<dbReference type="KEGG" id="tim:GMBLW1_19710"/>
<gene>
    <name evidence="3" type="ORF">GMBLW1_19710</name>
</gene>
<dbReference type="InterPro" id="IPR045484">
    <property type="entry name" value="fvmX5"/>
</dbReference>
<protein>
    <recommendedName>
        <fullName evidence="2">FtsH ternary system domain-containing protein</fullName>
    </recommendedName>
</protein>
<dbReference type="EMBL" id="LR593887">
    <property type="protein sequence ID" value="VTS00054.1"/>
    <property type="molecule type" value="Genomic_DNA"/>
</dbReference>
<dbReference type="AlphaFoldDB" id="A0A6C2YL83"/>
<reference evidence="3" key="1">
    <citation type="submission" date="2019-04" db="EMBL/GenBank/DDBJ databases">
        <authorList>
            <consortium name="Science for Life Laboratories"/>
        </authorList>
    </citation>
    <scope>NUCLEOTIDE SEQUENCE</scope>
    <source>
        <strain evidence="3">MBLW1</strain>
    </source>
</reference>
<evidence type="ECO:0000259" key="2">
    <source>
        <dbReference type="Pfam" id="PF20003"/>
    </source>
</evidence>
<keyword evidence="1" id="KW-0175">Coiled coil</keyword>
<organism evidence="3">
    <name type="scientific">Tuwongella immobilis</name>
    <dbReference type="NCBI Taxonomy" id="692036"/>
    <lineage>
        <taxon>Bacteria</taxon>
        <taxon>Pseudomonadati</taxon>
        <taxon>Planctomycetota</taxon>
        <taxon>Planctomycetia</taxon>
        <taxon>Gemmatales</taxon>
        <taxon>Gemmataceae</taxon>
        <taxon>Tuwongella</taxon>
    </lineage>
</organism>
<proteinExistence type="predicted"/>
<sequence>MSRAYRIRVRESISRELKASDEICSDLEMLEILPCDQMAQLLKGALAERGFEEQDGKMVRKDGDITVSIDPETGEVSIRSEATEKVDLEGAREGTGYDDVGPNEASLRERLQRELKQDLERRAEQQTQRLQGQATEALEKKLADMQQELNQVVNKVTAEALKQKASQLGQIKEMTEDPENGSLTIKVEV</sequence>
<dbReference type="EMBL" id="LR586016">
    <property type="protein sequence ID" value="VIP01989.1"/>
    <property type="molecule type" value="Genomic_DNA"/>
</dbReference>
<accession>A0A6C2YL83</accession>
<feature type="domain" description="FtsH ternary system" evidence="2">
    <location>
        <begin position="1"/>
        <end position="189"/>
    </location>
</feature>
<dbReference type="InParanoid" id="A0A6C2YL83"/>
<name>A0A6C2YL83_9BACT</name>
<evidence type="ECO:0000313" key="4">
    <source>
        <dbReference type="Proteomes" id="UP000464378"/>
    </source>
</evidence>
<keyword evidence="4" id="KW-1185">Reference proteome</keyword>